<dbReference type="OrthoDB" id="1893125at2"/>
<accession>A0A7V7QHF0</accession>
<dbReference type="RefSeq" id="WP_151148188.1">
    <property type="nucleotide sequence ID" value="NZ_WAGX01000008.1"/>
</dbReference>
<dbReference type="Proteomes" id="UP000461768">
    <property type="component" value="Unassembled WGS sequence"/>
</dbReference>
<proteinExistence type="predicted"/>
<keyword evidence="2" id="KW-1185">Reference proteome</keyword>
<evidence type="ECO:0000313" key="2">
    <source>
        <dbReference type="Proteomes" id="UP000461768"/>
    </source>
</evidence>
<dbReference type="AlphaFoldDB" id="A0A7V7QHF0"/>
<protein>
    <submittedName>
        <fullName evidence="1">Uncharacterized protein</fullName>
    </submittedName>
</protein>
<reference evidence="1 2" key="2">
    <citation type="submission" date="2020-02" db="EMBL/GenBank/DDBJ databases">
        <title>Candidatus Galacturonibacter soehngenii shows hetero-acetogenic catabolism of galacturonic acid but lacks a canonical carbon monoxide dehydrogenase/acetyl-CoA synthase complex.</title>
        <authorList>
            <person name="Diender M."/>
            <person name="Stouten G.R."/>
            <person name="Petersen J.F."/>
            <person name="Nielsen P.H."/>
            <person name="Dueholm M.S."/>
            <person name="Pronk J.T."/>
            <person name="Van Loosdrecht M.C.M."/>
        </authorList>
    </citation>
    <scope>NUCLEOTIDE SEQUENCE [LARGE SCALE GENOMIC DNA]</scope>
    <source>
        <strain evidence="1">GalUA</strain>
    </source>
</reference>
<gene>
    <name evidence="1" type="ORF">F7O84_17290</name>
</gene>
<sequence>MIEYFGQTNSSFYNKSRQKVLNNKLSLQYLATTTSKTPSLLKNNVLKKSSQRDTAVFSTEGLSQCDKKNNNENNTFLLDFSGGVVGYDYMKQMYTLDDGTLISPSTIHPVNKESCSTLYAENNNLLFCSNTYYNYKEVNGTNWLMAVNKNSVYQAFSDSSMGNYSVDEYQAIGKTYGFFSSLIETPYPVALNMYYSNNEILEVMKNVGITPGKFTIGIDNNMRTYYLCKDGTILSDEQVRNYRSTLNNVNVFERGYTKDDVWMVDGVEIRPDEQGYLHIPDYLGADIEVIRNSSN</sequence>
<organism evidence="1 2">
    <name type="scientific">Candidatus Galacturonatibacter soehngenii</name>
    <dbReference type="NCBI Taxonomy" id="2307010"/>
    <lineage>
        <taxon>Bacteria</taxon>
        <taxon>Bacillati</taxon>
        <taxon>Bacillota</taxon>
        <taxon>Clostridia</taxon>
        <taxon>Lachnospirales</taxon>
        <taxon>Lachnospiraceae</taxon>
        <taxon>Candidatus Galacturonatibacter</taxon>
    </lineage>
</organism>
<evidence type="ECO:0000313" key="1">
    <source>
        <dbReference type="EMBL" id="KAB1434247.1"/>
    </source>
</evidence>
<comment type="caution">
    <text evidence="1">The sequence shown here is derived from an EMBL/GenBank/DDBJ whole genome shotgun (WGS) entry which is preliminary data.</text>
</comment>
<reference evidence="1 2" key="1">
    <citation type="submission" date="2019-09" db="EMBL/GenBank/DDBJ databases">
        <authorList>
            <person name="Valk L.C."/>
        </authorList>
    </citation>
    <scope>NUCLEOTIDE SEQUENCE [LARGE SCALE GENOMIC DNA]</scope>
    <source>
        <strain evidence="1">GalUA</strain>
    </source>
</reference>
<name>A0A7V7QHF0_9FIRM</name>
<dbReference type="EMBL" id="WAGX01000008">
    <property type="protein sequence ID" value="KAB1434247.1"/>
    <property type="molecule type" value="Genomic_DNA"/>
</dbReference>